<dbReference type="RefSeq" id="WP_160905767.1">
    <property type="nucleotide sequence ID" value="NZ_WVHS01000001.1"/>
</dbReference>
<name>A0A7K1XV22_9SPHI</name>
<keyword evidence="2" id="KW-0812">Transmembrane</keyword>
<feature type="transmembrane region" description="Helical" evidence="2">
    <location>
        <begin position="63"/>
        <end position="83"/>
    </location>
</feature>
<evidence type="ECO:0000313" key="4">
    <source>
        <dbReference type="Proteomes" id="UP000451233"/>
    </source>
</evidence>
<evidence type="ECO:0000256" key="1">
    <source>
        <dbReference type="SAM" id="MobiDB-lite"/>
    </source>
</evidence>
<gene>
    <name evidence="3" type="ORF">GS398_05885</name>
</gene>
<reference evidence="3 4" key="1">
    <citation type="submission" date="2019-11" db="EMBL/GenBank/DDBJ databases">
        <title>Pedobacter sp. HMF7056 Genome sequencing and assembly.</title>
        <authorList>
            <person name="Kang H."/>
            <person name="Kim H."/>
            <person name="Joh K."/>
        </authorList>
    </citation>
    <scope>NUCLEOTIDE SEQUENCE [LARGE SCALE GENOMIC DNA]</scope>
    <source>
        <strain evidence="3 4">HMF7056</strain>
    </source>
</reference>
<keyword evidence="4" id="KW-1185">Reference proteome</keyword>
<comment type="caution">
    <text evidence="3">The sequence shown here is derived from an EMBL/GenBank/DDBJ whole genome shotgun (WGS) entry which is preliminary data.</text>
</comment>
<dbReference type="Proteomes" id="UP000451233">
    <property type="component" value="Unassembled WGS sequence"/>
</dbReference>
<feature type="region of interest" description="Disordered" evidence="1">
    <location>
        <begin position="1"/>
        <end position="29"/>
    </location>
</feature>
<protein>
    <submittedName>
        <fullName evidence="3">Uncharacterized protein</fullName>
    </submittedName>
</protein>
<evidence type="ECO:0000256" key="2">
    <source>
        <dbReference type="SAM" id="Phobius"/>
    </source>
</evidence>
<keyword evidence="2" id="KW-1133">Transmembrane helix</keyword>
<keyword evidence="2" id="KW-0472">Membrane</keyword>
<dbReference type="AlphaFoldDB" id="A0A7K1XV22"/>
<dbReference type="EMBL" id="WVHS01000001">
    <property type="protein sequence ID" value="MXV14820.1"/>
    <property type="molecule type" value="Genomic_DNA"/>
</dbReference>
<accession>A0A7K1XV22</accession>
<evidence type="ECO:0000313" key="3">
    <source>
        <dbReference type="EMBL" id="MXV14820.1"/>
    </source>
</evidence>
<proteinExistence type="predicted"/>
<sequence length="88" mass="9666">MLLINISQGEDMAAGRSQKARGQHMGDDGINEQLTSLDKRLSLAEERNADLPEKMMHIAQKTFWANLALLIGILVGLCSILKLTGVFD</sequence>
<organism evidence="3 4">
    <name type="scientific">Hufsiella ginkgonis</name>
    <dbReference type="NCBI Taxonomy" id="2695274"/>
    <lineage>
        <taxon>Bacteria</taxon>
        <taxon>Pseudomonadati</taxon>
        <taxon>Bacteroidota</taxon>
        <taxon>Sphingobacteriia</taxon>
        <taxon>Sphingobacteriales</taxon>
        <taxon>Sphingobacteriaceae</taxon>
        <taxon>Hufsiella</taxon>
    </lineage>
</organism>